<feature type="domain" description="PAC" evidence="4">
    <location>
        <begin position="228"/>
        <end position="281"/>
    </location>
</feature>
<dbReference type="InterPro" id="IPR001610">
    <property type="entry name" value="PAC"/>
</dbReference>
<protein>
    <submittedName>
        <fullName evidence="6">PAS/PAC sensor-containing diguanylate cyclase</fullName>
    </submittedName>
</protein>
<dbReference type="Gene3D" id="3.30.70.270">
    <property type="match status" value="1"/>
</dbReference>
<dbReference type="Pfam" id="PF00990">
    <property type="entry name" value="GGDEF"/>
    <property type="match status" value="1"/>
</dbReference>
<dbReference type="RefSeq" id="WP_043252096.1">
    <property type="nucleotide sequence ID" value="NZ_HG322950.1"/>
</dbReference>
<dbReference type="CDD" id="cd00130">
    <property type="entry name" value="PAS"/>
    <property type="match status" value="2"/>
</dbReference>
<dbReference type="Gene3D" id="3.30.450.20">
    <property type="entry name" value="PAS domain"/>
    <property type="match status" value="2"/>
</dbReference>
<dbReference type="PANTHER" id="PTHR44757">
    <property type="entry name" value="DIGUANYLATE CYCLASE DGCP"/>
    <property type="match status" value="1"/>
</dbReference>
<dbReference type="Gene3D" id="3.30.450.40">
    <property type="match status" value="1"/>
</dbReference>
<comment type="subcellular location">
    <subcellularLocation>
        <location evidence="2">Cell inner membrane</location>
    </subcellularLocation>
</comment>
<sequence length="577" mass="64012">MQSVGAERASESAGEPRYAGLLRLALRHFAVSAAAVTRTGAASAQLCGSVGLAAAEVDCLCSLDGDLACASGLAQVRDLRSDRRWRGLARRLRLHLVQPLLDPQGEALGVLHLFDEQLREFDAPQQEALGEFAALAMAILSQDRVEARLRESERRMALALDGSGTGLWDRDVPSGKIHYSTGWKALLGYDETEVGDSVDESYTRIHPDDLGYVRATILAHFEQRTPLYEVEHRIRRKDGSYMWVSSRGKVVERDPSGRALRMIGTTTDITALREMSERLRQGIELLTNLTNEIPGMVFQFQRKPDGTARFPYVSAGSQEIFGLSPEQMAEVPAERIRALIHPEDLPRYQASLEASAKDLVPWSLEYRVQLPGQGVQWRQGSAHPSRQPDGGVIWHGFITDATERKRIEAELQVFATTDFLTQLPNRRCFMLHLESELARVQRASERSAAILMCDLDHFKAINDRWGHAVGDHALRHFATILAGIIRRNDSAGRMGGEEFAVVLSDADRESAITFAQRLQQQLDESPLVLDGERIPLTISIGVAAMSADDTSVEAVLSRSDMALYRAKQNGRNRIEAL</sequence>
<dbReference type="PANTHER" id="PTHR44757:SF2">
    <property type="entry name" value="BIOFILM ARCHITECTURE MAINTENANCE PROTEIN MBAA"/>
    <property type="match status" value="1"/>
</dbReference>
<organism evidence="6 7">
    <name type="scientific">Pseudomonas knackmussii (strain DSM 6978 / CCUG 54928 / LMG 23759 / B13)</name>
    <dbReference type="NCBI Taxonomy" id="1301098"/>
    <lineage>
        <taxon>Bacteria</taxon>
        <taxon>Pseudomonadati</taxon>
        <taxon>Pseudomonadota</taxon>
        <taxon>Gammaproteobacteria</taxon>
        <taxon>Pseudomonadales</taxon>
        <taxon>Pseudomonadaceae</taxon>
        <taxon>Pseudomonas</taxon>
    </lineage>
</organism>
<evidence type="ECO:0000259" key="5">
    <source>
        <dbReference type="PROSITE" id="PS50887"/>
    </source>
</evidence>
<dbReference type="eggNOG" id="COG2202">
    <property type="taxonomic scope" value="Bacteria"/>
</dbReference>
<evidence type="ECO:0000256" key="1">
    <source>
        <dbReference type="ARBA" id="ARBA00001946"/>
    </source>
</evidence>
<evidence type="ECO:0000313" key="6">
    <source>
        <dbReference type="EMBL" id="CDF83841.1"/>
    </source>
</evidence>
<reference evidence="6 7" key="1">
    <citation type="submission" date="2013-03" db="EMBL/GenBank/DDBJ databases">
        <authorList>
            <person name="Linke B."/>
        </authorList>
    </citation>
    <scope>NUCLEOTIDE SEQUENCE [LARGE SCALE GENOMIC DNA]</scope>
    <source>
        <strain evidence="6 7">B13</strain>
    </source>
</reference>
<evidence type="ECO:0000313" key="7">
    <source>
        <dbReference type="Proteomes" id="UP000025241"/>
    </source>
</evidence>
<dbReference type="InterPro" id="IPR000700">
    <property type="entry name" value="PAS-assoc_C"/>
</dbReference>
<name>A0A024HG20_PSEKB</name>
<dbReference type="InterPro" id="IPR043128">
    <property type="entry name" value="Rev_trsase/Diguanyl_cyclase"/>
</dbReference>
<keyword evidence="7" id="KW-1185">Reference proteome</keyword>
<dbReference type="Pfam" id="PF08447">
    <property type="entry name" value="PAS_3"/>
    <property type="match status" value="2"/>
</dbReference>
<dbReference type="PROSITE" id="PS50887">
    <property type="entry name" value="GGDEF"/>
    <property type="match status" value="1"/>
</dbReference>
<dbReference type="FunFam" id="3.30.70.270:FF:000001">
    <property type="entry name" value="Diguanylate cyclase domain protein"/>
    <property type="match status" value="1"/>
</dbReference>
<dbReference type="STRING" id="1301098.PKB_2494"/>
<dbReference type="SMART" id="SM00267">
    <property type="entry name" value="GGDEF"/>
    <property type="match status" value="1"/>
</dbReference>
<comment type="cofactor">
    <cofactor evidence="1">
        <name>Mg(2+)</name>
        <dbReference type="ChEBI" id="CHEBI:18420"/>
    </cofactor>
</comment>
<dbReference type="HOGENOM" id="CLU_000445_11_4_6"/>
<dbReference type="Proteomes" id="UP000025241">
    <property type="component" value="Chromosome I"/>
</dbReference>
<dbReference type="InterPro" id="IPR000014">
    <property type="entry name" value="PAS"/>
</dbReference>
<dbReference type="InterPro" id="IPR013655">
    <property type="entry name" value="PAS_fold_3"/>
</dbReference>
<dbReference type="PATRIC" id="fig|1301098.3.peg.2499"/>
<dbReference type="InterPro" id="IPR052155">
    <property type="entry name" value="Biofilm_reg_signaling"/>
</dbReference>
<evidence type="ECO:0000256" key="2">
    <source>
        <dbReference type="ARBA" id="ARBA00004533"/>
    </source>
</evidence>
<evidence type="ECO:0000259" key="4">
    <source>
        <dbReference type="PROSITE" id="PS50113"/>
    </source>
</evidence>
<dbReference type="SUPFAM" id="SSF55073">
    <property type="entry name" value="Nucleotide cyclase"/>
    <property type="match status" value="1"/>
</dbReference>
<dbReference type="InterPro" id="IPR000160">
    <property type="entry name" value="GGDEF_dom"/>
</dbReference>
<dbReference type="SUPFAM" id="SSF55781">
    <property type="entry name" value="GAF domain-like"/>
    <property type="match status" value="1"/>
</dbReference>
<dbReference type="GO" id="GO:0005886">
    <property type="term" value="C:plasma membrane"/>
    <property type="evidence" value="ECO:0007669"/>
    <property type="project" value="UniProtKB-SubCell"/>
</dbReference>
<gene>
    <name evidence="6" type="ORF">PKB_2494</name>
</gene>
<dbReference type="OrthoDB" id="9813903at2"/>
<dbReference type="SMART" id="SM00086">
    <property type="entry name" value="PAC"/>
    <property type="match status" value="2"/>
</dbReference>
<proteinExistence type="predicted"/>
<dbReference type="AlphaFoldDB" id="A0A024HG20"/>
<feature type="domain" description="GGDEF" evidence="5">
    <location>
        <begin position="446"/>
        <end position="577"/>
    </location>
</feature>
<dbReference type="InterPro" id="IPR029787">
    <property type="entry name" value="Nucleotide_cyclase"/>
</dbReference>
<reference evidence="6 7" key="2">
    <citation type="submission" date="2014-05" db="EMBL/GenBank/DDBJ databases">
        <title>Genome sequence of the 3-chlorobenzoate degrading bacterium Pseudomonas knackmussii B13 shows multiple evidence for horizontal gene transfer.</title>
        <authorList>
            <person name="Miyazaki R."/>
            <person name="Bertelli C."/>
            <person name="Falquet L."/>
            <person name="Robinson-Rechavi M."/>
            <person name="Gharib W."/>
            <person name="Roy S."/>
            <person name="Van der Meer J.R."/>
        </authorList>
    </citation>
    <scope>NUCLEOTIDE SEQUENCE [LARGE SCALE GENOMIC DNA]</scope>
    <source>
        <strain evidence="6 7">B13</strain>
    </source>
</reference>
<dbReference type="SMART" id="SM00091">
    <property type="entry name" value="PAS"/>
    <property type="match status" value="2"/>
</dbReference>
<dbReference type="PROSITE" id="PS50113">
    <property type="entry name" value="PAC"/>
    <property type="match status" value="1"/>
</dbReference>
<dbReference type="SUPFAM" id="SSF55785">
    <property type="entry name" value="PYP-like sensor domain (PAS domain)"/>
    <property type="match status" value="2"/>
</dbReference>
<evidence type="ECO:0000259" key="3">
    <source>
        <dbReference type="PROSITE" id="PS50112"/>
    </source>
</evidence>
<dbReference type="NCBIfam" id="TIGR00229">
    <property type="entry name" value="sensory_box"/>
    <property type="match status" value="1"/>
</dbReference>
<accession>A0A024HG20</accession>
<feature type="domain" description="PAS" evidence="3">
    <location>
        <begin position="152"/>
        <end position="224"/>
    </location>
</feature>
<dbReference type="InterPro" id="IPR029016">
    <property type="entry name" value="GAF-like_dom_sf"/>
</dbReference>
<dbReference type="EMBL" id="HG322950">
    <property type="protein sequence ID" value="CDF83841.1"/>
    <property type="molecule type" value="Genomic_DNA"/>
</dbReference>
<dbReference type="eggNOG" id="COG3706">
    <property type="taxonomic scope" value="Bacteria"/>
</dbReference>
<dbReference type="KEGG" id="pkc:PKB_2494"/>
<dbReference type="CDD" id="cd01949">
    <property type="entry name" value="GGDEF"/>
    <property type="match status" value="1"/>
</dbReference>
<dbReference type="GO" id="GO:0003824">
    <property type="term" value="F:catalytic activity"/>
    <property type="evidence" value="ECO:0007669"/>
    <property type="project" value="UniProtKB-ARBA"/>
</dbReference>
<dbReference type="NCBIfam" id="TIGR00254">
    <property type="entry name" value="GGDEF"/>
    <property type="match status" value="1"/>
</dbReference>
<dbReference type="PROSITE" id="PS50112">
    <property type="entry name" value="PAS"/>
    <property type="match status" value="2"/>
</dbReference>
<dbReference type="InterPro" id="IPR035965">
    <property type="entry name" value="PAS-like_dom_sf"/>
</dbReference>
<feature type="domain" description="PAS" evidence="3">
    <location>
        <begin position="305"/>
        <end position="359"/>
    </location>
</feature>